<keyword evidence="15" id="KW-1185">Reference proteome</keyword>
<dbReference type="InterPro" id="IPR002905">
    <property type="entry name" value="Trm1"/>
</dbReference>
<dbReference type="InterPro" id="IPR029063">
    <property type="entry name" value="SAM-dependent_MTases_sf"/>
</dbReference>
<dbReference type="EC" id="2.1.1.216" evidence="9 12"/>
<evidence type="ECO:0000256" key="13">
    <source>
        <dbReference type="SAM" id="MobiDB-lite"/>
    </source>
</evidence>
<keyword evidence="6" id="KW-0479">Metal-binding</keyword>
<name>A0AA88DLI4_FICCA</name>
<evidence type="ECO:0000256" key="5">
    <source>
        <dbReference type="ARBA" id="ARBA00022694"/>
    </source>
</evidence>
<dbReference type="PANTHER" id="PTHR10631">
    <property type="entry name" value="N 2 ,N 2 -DIMETHYLGUANOSINE TRNA METHYLTRANSFERASE"/>
    <property type="match status" value="1"/>
</dbReference>
<reference evidence="14" key="1">
    <citation type="submission" date="2023-07" db="EMBL/GenBank/DDBJ databases">
        <title>draft genome sequence of fig (Ficus carica).</title>
        <authorList>
            <person name="Takahashi T."/>
            <person name="Nishimura K."/>
        </authorList>
    </citation>
    <scope>NUCLEOTIDE SEQUENCE</scope>
</reference>
<evidence type="ECO:0000313" key="15">
    <source>
        <dbReference type="Proteomes" id="UP001187192"/>
    </source>
</evidence>
<dbReference type="EMBL" id="BTGU01000071">
    <property type="protein sequence ID" value="GMN57551.1"/>
    <property type="molecule type" value="Genomic_DNA"/>
</dbReference>
<keyword evidence="4 12" id="KW-0949">S-adenosyl-L-methionine</keyword>
<keyword evidence="7" id="KW-0862">Zinc</keyword>
<feature type="region of interest" description="Disordered" evidence="13">
    <location>
        <begin position="53"/>
        <end position="113"/>
    </location>
</feature>
<dbReference type="CDD" id="cd02440">
    <property type="entry name" value="AdoMet_MTases"/>
    <property type="match status" value="1"/>
</dbReference>
<proteinExistence type="inferred from homology"/>
<evidence type="ECO:0000256" key="7">
    <source>
        <dbReference type="ARBA" id="ARBA00022833"/>
    </source>
</evidence>
<comment type="caution">
    <text evidence="14">The sequence shown here is derived from an EMBL/GenBank/DDBJ whole genome shotgun (WGS) entry which is preliminary data.</text>
</comment>
<keyword evidence="5 12" id="KW-0819">tRNA processing</keyword>
<dbReference type="Gene3D" id="3.40.50.150">
    <property type="entry name" value="Vaccinia Virus protein VP39"/>
    <property type="match status" value="1"/>
</dbReference>
<organism evidence="14 15">
    <name type="scientific">Ficus carica</name>
    <name type="common">Common fig</name>
    <dbReference type="NCBI Taxonomy" id="3494"/>
    <lineage>
        <taxon>Eukaryota</taxon>
        <taxon>Viridiplantae</taxon>
        <taxon>Streptophyta</taxon>
        <taxon>Embryophyta</taxon>
        <taxon>Tracheophyta</taxon>
        <taxon>Spermatophyta</taxon>
        <taxon>Magnoliopsida</taxon>
        <taxon>eudicotyledons</taxon>
        <taxon>Gunneridae</taxon>
        <taxon>Pentapetalae</taxon>
        <taxon>rosids</taxon>
        <taxon>fabids</taxon>
        <taxon>Rosales</taxon>
        <taxon>Moraceae</taxon>
        <taxon>Ficeae</taxon>
        <taxon>Ficus</taxon>
    </lineage>
</organism>
<evidence type="ECO:0000313" key="14">
    <source>
        <dbReference type="EMBL" id="GMN57551.1"/>
    </source>
</evidence>
<dbReference type="PANTHER" id="PTHR10631:SF3">
    <property type="entry name" value="TRNA (GUANINE(26)-N(2))-DIMETHYLTRANSFERASE"/>
    <property type="match status" value="1"/>
</dbReference>
<feature type="compositionally biased region" description="Basic and acidic residues" evidence="13">
    <location>
        <begin position="99"/>
        <end position="113"/>
    </location>
</feature>
<dbReference type="Proteomes" id="UP001187192">
    <property type="component" value="Unassembled WGS sequence"/>
</dbReference>
<feature type="compositionally biased region" description="Basic and acidic residues" evidence="13">
    <location>
        <begin position="68"/>
        <end position="79"/>
    </location>
</feature>
<comment type="function">
    <text evidence="11">Dimethylates a single guanine residue at position 26 of most tRNAs using S-adenosyl-L-methionine as donor of the methyl groups.</text>
</comment>
<dbReference type="GO" id="GO:0000049">
    <property type="term" value="F:tRNA binding"/>
    <property type="evidence" value="ECO:0007669"/>
    <property type="project" value="UniProtKB-UniRule"/>
</dbReference>
<dbReference type="Gene3D" id="3.30.56.70">
    <property type="entry name" value="N2,N2-dimethylguanosine tRNA methyltransferase, C-terminal domain"/>
    <property type="match status" value="1"/>
</dbReference>
<dbReference type="FunFam" id="3.40.50.150:FF:000114">
    <property type="entry name" value="tRNA (guanine(26)-N(2))-dimethyltransferase"/>
    <property type="match status" value="1"/>
</dbReference>
<feature type="region of interest" description="Disordered" evidence="13">
    <location>
        <begin position="555"/>
        <end position="578"/>
    </location>
</feature>
<comment type="catalytic activity">
    <reaction evidence="10 12">
        <text>guanosine(26) in tRNA + 2 S-adenosyl-L-methionine = N(2)-dimethylguanosine(26) in tRNA + 2 S-adenosyl-L-homocysteine + 2 H(+)</text>
        <dbReference type="Rhea" id="RHEA:43140"/>
        <dbReference type="Rhea" id="RHEA-COMP:10359"/>
        <dbReference type="Rhea" id="RHEA-COMP:10360"/>
        <dbReference type="ChEBI" id="CHEBI:15378"/>
        <dbReference type="ChEBI" id="CHEBI:57856"/>
        <dbReference type="ChEBI" id="CHEBI:59789"/>
        <dbReference type="ChEBI" id="CHEBI:74269"/>
        <dbReference type="ChEBI" id="CHEBI:74513"/>
        <dbReference type="EC" id="2.1.1.216"/>
    </reaction>
</comment>
<protein>
    <recommendedName>
        <fullName evidence="9 12">tRNA (guanine(26)-N(2))-dimethyltransferase</fullName>
        <ecNumber evidence="9 12">2.1.1.216</ecNumber>
    </recommendedName>
</protein>
<evidence type="ECO:0000256" key="2">
    <source>
        <dbReference type="ARBA" id="ARBA00022603"/>
    </source>
</evidence>
<dbReference type="NCBIfam" id="TIGR00308">
    <property type="entry name" value="TRM1"/>
    <property type="match status" value="1"/>
</dbReference>
<dbReference type="FunFam" id="3.30.56.70:FF:000001">
    <property type="entry name" value="tRNA (guanine(26)-N(2))-dimethyltransferase"/>
    <property type="match status" value="1"/>
</dbReference>
<evidence type="ECO:0000256" key="3">
    <source>
        <dbReference type="ARBA" id="ARBA00022679"/>
    </source>
</evidence>
<dbReference type="GO" id="GO:0160104">
    <property type="term" value="F:tRNA (guanine(26)-N2)-dimethyltransferase activity"/>
    <property type="evidence" value="ECO:0007669"/>
    <property type="project" value="UniProtKB-UniRule"/>
</dbReference>
<keyword evidence="8 12" id="KW-0694">RNA-binding</keyword>
<comment type="similarity">
    <text evidence="12">Belongs to the class I-like SAM-binding methyltransferase superfamily. Trm1 family.</text>
</comment>
<evidence type="ECO:0000256" key="11">
    <source>
        <dbReference type="ARBA" id="ARBA00053297"/>
    </source>
</evidence>
<gene>
    <name evidence="14" type="ORF">TIFTF001_026663</name>
</gene>
<keyword evidence="2 12" id="KW-0489">Methyltransferase</keyword>
<feature type="compositionally biased region" description="Polar residues" evidence="13">
    <location>
        <begin position="82"/>
        <end position="91"/>
    </location>
</feature>
<dbReference type="Pfam" id="PF02005">
    <property type="entry name" value="TRM"/>
    <property type="match status" value="1"/>
</dbReference>
<dbReference type="GO" id="GO:0002940">
    <property type="term" value="P:tRNA N2-guanine methylation"/>
    <property type="evidence" value="ECO:0007669"/>
    <property type="project" value="TreeGrafter"/>
</dbReference>
<dbReference type="GO" id="GO:0046872">
    <property type="term" value="F:metal ion binding"/>
    <property type="evidence" value="ECO:0007669"/>
    <property type="project" value="UniProtKB-KW"/>
</dbReference>
<dbReference type="PROSITE" id="PS51626">
    <property type="entry name" value="SAM_MT_TRM1"/>
    <property type="match status" value="1"/>
</dbReference>
<evidence type="ECO:0000256" key="6">
    <source>
        <dbReference type="ARBA" id="ARBA00022723"/>
    </source>
</evidence>
<evidence type="ECO:0000256" key="4">
    <source>
        <dbReference type="ARBA" id="ARBA00022691"/>
    </source>
</evidence>
<keyword evidence="3 12" id="KW-0808">Transferase</keyword>
<dbReference type="GO" id="GO:0005634">
    <property type="term" value="C:nucleus"/>
    <property type="evidence" value="ECO:0007669"/>
    <property type="project" value="TreeGrafter"/>
</dbReference>
<evidence type="ECO:0000256" key="12">
    <source>
        <dbReference type="PROSITE-ProRule" id="PRU00958"/>
    </source>
</evidence>
<dbReference type="InterPro" id="IPR042296">
    <property type="entry name" value="tRNA_met_Trm1_C"/>
</dbReference>
<evidence type="ECO:0000256" key="10">
    <source>
        <dbReference type="ARBA" id="ARBA00051897"/>
    </source>
</evidence>
<evidence type="ECO:0000256" key="9">
    <source>
        <dbReference type="ARBA" id="ARBA00039099"/>
    </source>
</evidence>
<accession>A0AA88DLI4</accession>
<dbReference type="SUPFAM" id="SSF53335">
    <property type="entry name" value="S-adenosyl-L-methionine-dependent methyltransferases"/>
    <property type="match status" value="1"/>
</dbReference>
<evidence type="ECO:0000256" key="8">
    <source>
        <dbReference type="ARBA" id="ARBA00022884"/>
    </source>
</evidence>
<sequence length="578" mass="63869">MSTDLGDYTIIKEGEAEILMHAKNEVFYNKTQVNNRDISIAVLRTFLAKRKEEHETSFSKRTKTTTKVSEKDASQHVPEETPNGSSENGEISNGDCEEEKASHDEPCGISEDHVKTTEGKGLAQLKPPRVLEALSASGLRALRYAREVEGIGQVVALDNDKVSVEACRRNIKFNGSVACSKVESHLADARVYMLTHPKEFDMVDLDPYGSPSVFLDSAVQSVVDGGMLMCTATDMAVLCGGNGEVCYSKYGSYPLRGKYCHEMALRILLACIESHANRYKRYIVPVLSVQIDFYVRVFVRIYSSASAMKNTPLKLSYVYQCTGCDSFHLQPIGRTIAKNNSVRYLPGFGPVVPQECTDCGKKFNMGGPIWSAPIHDQEWVSSILADVKSMKERYPAYDRISALLTTISEELPDVPLFLSLHNLCATLKCTSPSAVIFRSAVINAGYRISGTHVNPLGLKSDAPMDVIWDIMRCWVKNHPVKAQPLDQPGSVILAKEPVLQANFARAVASLSKAQAKKVARFLPNPERHWGPKLRAGRQITTKHISLLGEEVVNGILNQEDGEEPEAKRQRSEKPDSAS</sequence>
<evidence type="ECO:0000256" key="1">
    <source>
        <dbReference type="ARBA" id="ARBA00022555"/>
    </source>
</evidence>
<feature type="compositionally biased region" description="Basic and acidic residues" evidence="13">
    <location>
        <begin position="564"/>
        <end position="578"/>
    </location>
</feature>
<keyword evidence="1 12" id="KW-0820">tRNA-binding</keyword>
<dbReference type="AlphaFoldDB" id="A0AA88DLI4"/>